<proteinExistence type="predicted"/>
<comment type="caution">
    <text evidence="2">The sequence shown here is derived from an EMBL/GenBank/DDBJ whole genome shotgun (WGS) entry which is preliminary data.</text>
</comment>
<dbReference type="EMBL" id="BBMS01000013">
    <property type="protein sequence ID" value="GAL25816.1"/>
    <property type="molecule type" value="Genomic_DNA"/>
</dbReference>
<evidence type="ECO:0000259" key="1">
    <source>
        <dbReference type="Pfam" id="PF09115"/>
    </source>
</evidence>
<protein>
    <recommendedName>
        <fullName evidence="1">DNA polymerase III delta subunit C-terminal domain-containing protein</fullName>
    </recommendedName>
</protein>
<reference evidence="3" key="1">
    <citation type="submission" date="2014-09" db="EMBL/GenBank/DDBJ databases">
        <title>Vibrio variabilis JCM 19239. (C206) whole genome shotgun sequence.</title>
        <authorList>
            <person name="Sawabe T."/>
            <person name="Meirelles P."/>
            <person name="Nakanishi M."/>
            <person name="Sayaka M."/>
            <person name="Hattori M."/>
            <person name="Ohkuma M."/>
        </authorList>
    </citation>
    <scope>NUCLEOTIDE SEQUENCE [LARGE SCALE GENOMIC DNA]</scope>
    <source>
        <strain evidence="3">JCM 19239</strain>
    </source>
</reference>
<dbReference type="InterPro" id="IPR008921">
    <property type="entry name" value="DNA_pol3_clamp-load_cplx_C"/>
</dbReference>
<evidence type="ECO:0000313" key="3">
    <source>
        <dbReference type="Proteomes" id="UP000029223"/>
    </source>
</evidence>
<keyword evidence="3" id="KW-1185">Reference proteome</keyword>
<dbReference type="Gene3D" id="1.20.272.10">
    <property type="match status" value="1"/>
</dbReference>
<dbReference type="Proteomes" id="UP000029223">
    <property type="component" value="Unassembled WGS sequence"/>
</dbReference>
<sequence>MIPEAAQLASLYSYQSLFKQSESLAELKKQLSESSGLNAELLVTNWLYSFLTA</sequence>
<evidence type="ECO:0000313" key="2">
    <source>
        <dbReference type="EMBL" id="GAL25816.1"/>
    </source>
</evidence>
<accession>A0ABQ0JAP6</accession>
<gene>
    <name evidence="2" type="ORF">JCM19239_1169</name>
</gene>
<dbReference type="InterPro" id="IPR015199">
    <property type="entry name" value="DNA_pol_III_delta_C"/>
</dbReference>
<feature type="domain" description="DNA polymerase III delta subunit C-terminal" evidence="1">
    <location>
        <begin position="4"/>
        <end position="50"/>
    </location>
</feature>
<dbReference type="Pfam" id="PF09115">
    <property type="entry name" value="DNApol3-delta_C"/>
    <property type="match status" value="1"/>
</dbReference>
<organism evidence="2 3">
    <name type="scientific">Vibrio variabilis</name>
    <dbReference type="NCBI Taxonomy" id="990271"/>
    <lineage>
        <taxon>Bacteria</taxon>
        <taxon>Pseudomonadati</taxon>
        <taxon>Pseudomonadota</taxon>
        <taxon>Gammaproteobacteria</taxon>
        <taxon>Vibrionales</taxon>
        <taxon>Vibrionaceae</taxon>
        <taxon>Vibrio</taxon>
    </lineage>
</organism>
<name>A0ABQ0JAP6_9VIBR</name>
<dbReference type="SUPFAM" id="SSF48019">
    <property type="entry name" value="post-AAA+ oligomerization domain-like"/>
    <property type="match status" value="1"/>
</dbReference>